<evidence type="ECO:0000313" key="1">
    <source>
        <dbReference type="EMBL" id="GLI58370.1"/>
    </source>
</evidence>
<protein>
    <submittedName>
        <fullName evidence="1">Uncharacterized protein</fullName>
    </submittedName>
</protein>
<evidence type="ECO:0000313" key="2">
    <source>
        <dbReference type="Proteomes" id="UP001144471"/>
    </source>
</evidence>
<gene>
    <name evidence="1" type="ORF">PM10SUCC1_38840</name>
</gene>
<dbReference type="EMBL" id="BSDY01000053">
    <property type="protein sequence ID" value="GLI58370.1"/>
    <property type="molecule type" value="Genomic_DNA"/>
</dbReference>
<sequence>MRGIEWYVKRWFNYYILKPNYRISYGSFRSYCSHRKSYEDHRAN</sequence>
<dbReference type="Proteomes" id="UP001144471">
    <property type="component" value="Unassembled WGS sequence"/>
</dbReference>
<accession>A0A9W6LQ93</accession>
<dbReference type="AlphaFoldDB" id="A0A9W6LQ93"/>
<keyword evidence="2" id="KW-1185">Reference proteome</keyword>
<name>A0A9W6LQ93_9FUSO</name>
<proteinExistence type="predicted"/>
<reference evidence="1" key="1">
    <citation type="submission" date="2022-12" db="EMBL/GenBank/DDBJ databases">
        <title>Reference genome sequencing for broad-spectrum identification of bacterial and archaeal isolates by mass spectrometry.</title>
        <authorList>
            <person name="Sekiguchi Y."/>
            <person name="Tourlousse D.M."/>
        </authorList>
    </citation>
    <scope>NUCLEOTIDE SEQUENCE</scope>
    <source>
        <strain evidence="1">10succ1</strain>
    </source>
</reference>
<comment type="caution">
    <text evidence="1">The sequence shown here is derived from an EMBL/GenBank/DDBJ whole genome shotgun (WGS) entry which is preliminary data.</text>
</comment>
<organism evidence="1 2">
    <name type="scientific">Propionigenium maris DSM 9537</name>
    <dbReference type="NCBI Taxonomy" id="1123000"/>
    <lineage>
        <taxon>Bacteria</taxon>
        <taxon>Fusobacteriati</taxon>
        <taxon>Fusobacteriota</taxon>
        <taxon>Fusobacteriia</taxon>
        <taxon>Fusobacteriales</taxon>
        <taxon>Fusobacteriaceae</taxon>
        <taxon>Propionigenium</taxon>
    </lineage>
</organism>